<dbReference type="Pfam" id="PF01618">
    <property type="entry name" value="MotA_ExbB"/>
    <property type="match status" value="1"/>
</dbReference>
<gene>
    <name evidence="15" type="ORF">H3309_06425</name>
</gene>
<dbReference type="PANTHER" id="PTHR30625:SF14">
    <property type="entry name" value="BIOPOLYMER TRANSPORT PROTEIN EXBB"/>
    <property type="match status" value="1"/>
</dbReference>
<dbReference type="RefSeq" id="WP_182297916.1">
    <property type="nucleotide sequence ID" value="NZ_CP059851.1"/>
</dbReference>
<organism evidence="15 16">
    <name type="scientific">Sandaracinobacteroides saxicola</name>
    <dbReference type="NCBI Taxonomy" id="2759707"/>
    <lineage>
        <taxon>Bacteria</taxon>
        <taxon>Pseudomonadati</taxon>
        <taxon>Pseudomonadota</taxon>
        <taxon>Alphaproteobacteria</taxon>
        <taxon>Sphingomonadales</taxon>
        <taxon>Sphingosinicellaceae</taxon>
        <taxon>Sandaracinobacteroides</taxon>
    </lineage>
</organism>
<keyword evidence="6" id="KW-0997">Cell inner membrane</keyword>
<evidence type="ECO:0000256" key="13">
    <source>
        <dbReference type="SAM" id="Phobius"/>
    </source>
</evidence>
<evidence type="ECO:0000256" key="2">
    <source>
        <dbReference type="ARBA" id="ARBA00011471"/>
    </source>
</evidence>
<keyword evidence="8 12" id="KW-0653">Protein transport</keyword>
<dbReference type="Proteomes" id="UP000515292">
    <property type="component" value="Chromosome"/>
</dbReference>
<evidence type="ECO:0000256" key="6">
    <source>
        <dbReference type="ARBA" id="ARBA00022519"/>
    </source>
</evidence>
<keyword evidence="16" id="KW-1185">Reference proteome</keyword>
<dbReference type="PANTHER" id="PTHR30625">
    <property type="entry name" value="PROTEIN TOLQ"/>
    <property type="match status" value="1"/>
</dbReference>
<evidence type="ECO:0000256" key="12">
    <source>
        <dbReference type="RuleBase" id="RU004057"/>
    </source>
</evidence>
<evidence type="ECO:0000256" key="3">
    <source>
        <dbReference type="ARBA" id="ARBA00022093"/>
    </source>
</evidence>
<feature type="domain" description="MotA/TolQ/ExbB proton channel" evidence="14">
    <location>
        <begin position="78"/>
        <end position="205"/>
    </location>
</feature>
<keyword evidence="7 13" id="KW-0812">Transmembrane</keyword>
<evidence type="ECO:0000313" key="15">
    <source>
        <dbReference type="EMBL" id="QMW24093.1"/>
    </source>
</evidence>
<feature type="transmembrane region" description="Helical" evidence="13">
    <location>
        <begin position="173"/>
        <end position="194"/>
    </location>
</feature>
<dbReference type="EMBL" id="CP059851">
    <property type="protein sequence ID" value="QMW24093.1"/>
    <property type="molecule type" value="Genomic_DNA"/>
</dbReference>
<proteinExistence type="inferred from homology"/>
<evidence type="ECO:0000256" key="5">
    <source>
        <dbReference type="ARBA" id="ARBA00022475"/>
    </source>
</evidence>
<protein>
    <recommendedName>
        <fullName evidence="3">Biopolymer transport protein ExbB</fullName>
    </recommendedName>
</protein>
<evidence type="ECO:0000256" key="4">
    <source>
        <dbReference type="ARBA" id="ARBA00022448"/>
    </source>
</evidence>
<sequence length="240" mass="25476">MATGENPYGLVAALEQGGLIAQFIFGVMVLMSAVSWYIMLTKWWEQRKLLAEADAAEAKVWTSPSLKDGAAKLDKNSAFRQIADDGLRAFDHHDGRLTDKIDRHEWVTMSLNRSANAISSKLQSGLSFLASVGSTAPFIGLLGTVIGIYRALINIGLAGQASIDKVAGPVGEALIMTAIGLAVAVPAVLGYNWLTRRNKAIQERLNGFAADVHGYLMSGARMAPPVVVAAAPAATKPATK</sequence>
<dbReference type="AlphaFoldDB" id="A0A7G5IL51"/>
<keyword evidence="5" id="KW-1003">Cell membrane</keyword>
<evidence type="ECO:0000256" key="8">
    <source>
        <dbReference type="ARBA" id="ARBA00022927"/>
    </source>
</evidence>
<comment type="subcellular location">
    <subcellularLocation>
        <location evidence="1">Cell inner membrane</location>
        <topology evidence="1">Multi-pass membrane protein</topology>
    </subcellularLocation>
    <subcellularLocation>
        <location evidence="12">Membrane</location>
        <topology evidence="12">Multi-pass membrane protein</topology>
    </subcellularLocation>
</comment>
<evidence type="ECO:0000256" key="1">
    <source>
        <dbReference type="ARBA" id="ARBA00004429"/>
    </source>
</evidence>
<keyword evidence="4 12" id="KW-0813">Transport</keyword>
<evidence type="ECO:0000256" key="7">
    <source>
        <dbReference type="ARBA" id="ARBA00022692"/>
    </source>
</evidence>
<feature type="transmembrane region" description="Helical" evidence="13">
    <location>
        <begin position="128"/>
        <end position="153"/>
    </location>
</feature>
<comment type="similarity">
    <text evidence="12">Belongs to the exbB/tolQ family.</text>
</comment>
<comment type="subunit">
    <text evidence="2">The accessory proteins ExbB and ExbD seem to form a complex with TonB.</text>
</comment>
<evidence type="ECO:0000259" key="14">
    <source>
        <dbReference type="Pfam" id="PF01618"/>
    </source>
</evidence>
<dbReference type="GO" id="GO:0005886">
    <property type="term" value="C:plasma membrane"/>
    <property type="evidence" value="ECO:0007669"/>
    <property type="project" value="UniProtKB-SubCell"/>
</dbReference>
<keyword evidence="9 13" id="KW-1133">Transmembrane helix</keyword>
<comment type="function">
    <text evidence="11">Involved in the TonB-dependent energy-dependent transport of various receptor-bound substrates. Protects ExbD from proteolytic degradation and functionally stabilizes TonB.</text>
</comment>
<reference evidence="15 16" key="1">
    <citation type="submission" date="2020-07" db="EMBL/GenBank/DDBJ databases">
        <title>Complete genome sequence for Sandaracinobacter sp. M6.</title>
        <authorList>
            <person name="Tang Y."/>
            <person name="Liu Q."/>
            <person name="Guo Z."/>
            <person name="Lei P."/>
            <person name="Huang B."/>
        </authorList>
    </citation>
    <scope>NUCLEOTIDE SEQUENCE [LARGE SCALE GENOMIC DNA]</scope>
    <source>
        <strain evidence="15 16">M6</strain>
    </source>
</reference>
<keyword evidence="10 13" id="KW-0472">Membrane</keyword>
<name>A0A7G5IL51_9SPHN</name>
<evidence type="ECO:0000256" key="9">
    <source>
        <dbReference type="ARBA" id="ARBA00022989"/>
    </source>
</evidence>
<evidence type="ECO:0000256" key="10">
    <source>
        <dbReference type="ARBA" id="ARBA00023136"/>
    </source>
</evidence>
<dbReference type="InterPro" id="IPR002898">
    <property type="entry name" value="MotA_ExbB_proton_chnl"/>
</dbReference>
<dbReference type="GO" id="GO:0017038">
    <property type="term" value="P:protein import"/>
    <property type="evidence" value="ECO:0007669"/>
    <property type="project" value="TreeGrafter"/>
</dbReference>
<feature type="transmembrane region" description="Helical" evidence="13">
    <location>
        <begin position="20"/>
        <end position="40"/>
    </location>
</feature>
<evidence type="ECO:0000256" key="11">
    <source>
        <dbReference type="ARBA" id="ARBA00024816"/>
    </source>
</evidence>
<evidence type="ECO:0000313" key="16">
    <source>
        <dbReference type="Proteomes" id="UP000515292"/>
    </source>
</evidence>
<accession>A0A7G5IL51</accession>
<dbReference type="InterPro" id="IPR050790">
    <property type="entry name" value="ExbB/TolQ_transport"/>
</dbReference>
<dbReference type="KEGG" id="sand:H3309_06425"/>